<feature type="compositionally biased region" description="Acidic residues" evidence="1">
    <location>
        <begin position="212"/>
        <end position="222"/>
    </location>
</feature>
<evidence type="ECO:0000313" key="3">
    <source>
        <dbReference type="EMBL" id="KXN70349.1"/>
    </source>
</evidence>
<keyword evidence="4" id="KW-1185">Reference proteome</keyword>
<feature type="transmembrane region" description="Helical" evidence="2">
    <location>
        <begin position="161"/>
        <end position="180"/>
    </location>
</feature>
<feature type="transmembrane region" description="Helical" evidence="2">
    <location>
        <begin position="108"/>
        <end position="126"/>
    </location>
</feature>
<evidence type="ECO:0000256" key="2">
    <source>
        <dbReference type="SAM" id="Phobius"/>
    </source>
</evidence>
<dbReference type="EMBL" id="KQ964505">
    <property type="protein sequence ID" value="KXN70349.1"/>
    <property type="molecule type" value="Genomic_DNA"/>
</dbReference>
<organism evidence="3 4">
    <name type="scientific">Conidiobolus coronatus (strain ATCC 28846 / CBS 209.66 / NRRL 28638)</name>
    <name type="common">Delacroixia coronata</name>
    <dbReference type="NCBI Taxonomy" id="796925"/>
    <lineage>
        <taxon>Eukaryota</taxon>
        <taxon>Fungi</taxon>
        <taxon>Fungi incertae sedis</taxon>
        <taxon>Zoopagomycota</taxon>
        <taxon>Entomophthoromycotina</taxon>
        <taxon>Entomophthoromycetes</taxon>
        <taxon>Entomophthorales</taxon>
        <taxon>Ancylistaceae</taxon>
        <taxon>Conidiobolus</taxon>
    </lineage>
</organism>
<keyword evidence="2" id="KW-0812">Transmembrane</keyword>
<gene>
    <name evidence="3" type="ORF">CONCODRAFT_78898</name>
</gene>
<feature type="transmembrane region" description="Helical" evidence="2">
    <location>
        <begin position="28"/>
        <end position="49"/>
    </location>
</feature>
<proteinExistence type="predicted"/>
<evidence type="ECO:0000313" key="4">
    <source>
        <dbReference type="Proteomes" id="UP000070444"/>
    </source>
</evidence>
<feature type="transmembrane region" description="Helical" evidence="2">
    <location>
        <begin position="55"/>
        <end position="72"/>
    </location>
</feature>
<accession>A0A137P5V6</accession>
<keyword evidence="2" id="KW-1133">Transmembrane helix</keyword>
<keyword evidence="2" id="KW-0472">Membrane</keyword>
<feature type="region of interest" description="Disordered" evidence="1">
    <location>
        <begin position="193"/>
        <end position="222"/>
    </location>
</feature>
<dbReference type="Proteomes" id="UP000070444">
    <property type="component" value="Unassembled WGS sequence"/>
</dbReference>
<feature type="transmembrane region" description="Helical" evidence="2">
    <location>
        <begin position="133"/>
        <end position="155"/>
    </location>
</feature>
<name>A0A137P5V6_CONC2</name>
<evidence type="ECO:0000256" key="1">
    <source>
        <dbReference type="SAM" id="MobiDB-lite"/>
    </source>
</evidence>
<protein>
    <submittedName>
        <fullName evidence="3">Uncharacterized protein</fullName>
    </submittedName>
</protein>
<sequence length="222" mass="24463">MGVASIAAGIYGLVFLDYKFNKPDDVKVFAATCLLGYVFWSSILSIIGFHSIIMFINYSAVALSLCTGFGAAKLTEIYGARGHTIPRFLLGFLLGYLVVYWLLGGPQFRGIIYIITGLLFTPISLLTPNFILAFIIVFGFSALITNGLFLLSMIALPHDRYLIQVSCAIGTILLVIRLFYYIKEESNQSDAVDDAERQPIVSDENPSYNAVNDDEETLIGTN</sequence>
<dbReference type="AlphaFoldDB" id="A0A137P5V6"/>
<feature type="transmembrane region" description="Helical" evidence="2">
    <location>
        <begin position="84"/>
        <end position="102"/>
    </location>
</feature>
<reference evidence="3 4" key="1">
    <citation type="journal article" date="2015" name="Genome Biol. Evol.">
        <title>Phylogenomic analyses indicate that early fungi evolved digesting cell walls of algal ancestors of land plants.</title>
        <authorList>
            <person name="Chang Y."/>
            <person name="Wang S."/>
            <person name="Sekimoto S."/>
            <person name="Aerts A.L."/>
            <person name="Choi C."/>
            <person name="Clum A."/>
            <person name="LaButti K.M."/>
            <person name="Lindquist E.A."/>
            <person name="Yee Ngan C."/>
            <person name="Ohm R.A."/>
            <person name="Salamov A.A."/>
            <person name="Grigoriev I.V."/>
            <person name="Spatafora J.W."/>
            <person name="Berbee M.L."/>
        </authorList>
    </citation>
    <scope>NUCLEOTIDE SEQUENCE [LARGE SCALE GENOMIC DNA]</scope>
    <source>
        <strain evidence="3 4">NRRL 28638</strain>
    </source>
</reference>